<evidence type="ECO:0000259" key="1">
    <source>
        <dbReference type="PROSITE" id="PS50097"/>
    </source>
</evidence>
<dbReference type="SMART" id="SM00225">
    <property type="entry name" value="BTB"/>
    <property type="match status" value="2"/>
</dbReference>
<dbReference type="EMBL" id="CAJPWZ010002578">
    <property type="protein sequence ID" value="CAG2240941.1"/>
    <property type="molecule type" value="Genomic_DNA"/>
</dbReference>
<evidence type="ECO:0000313" key="3">
    <source>
        <dbReference type="Proteomes" id="UP000683360"/>
    </source>
</evidence>
<proteinExistence type="predicted"/>
<dbReference type="CDD" id="cd18186">
    <property type="entry name" value="BTB_POZ_ZBTB_KLHL-like"/>
    <property type="match status" value="2"/>
</dbReference>
<dbReference type="InterPro" id="IPR000210">
    <property type="entry name" value="BTB/POZ_dom"/>
</dbReference>
<dbReference type="Gene3D" id="3.30.710.10">
    <property type="entry name" value="Potassium Channel Kv1.1, Chain A"/>
    <property type="match status" value="2"/>
</dbReference>
<dbReference type="Proteomes" id="UP000683360">
    <property type="component" value="Unassembled WGS sequence"/>
</dbReference>
<reference evidence="2" key="1">
    <citation type="submission" date="2021-03" db="EMBL/GenBank/DDBJ databases">
        <authorList>
            <person name="Bekaert M."/>
        </authorList>
    </citation>
    <scope>NUCLEOTIDE SEQUENCE</scope>
</reference>
<dbReference type="InterPro" id="IPR011333">
    <property type="entry name" value="SKP1/BTB/POZ_sf"/>
</dbReference>
<dbReference type="Gene3D" id="1.10.8.10">
    <property type="entry name" value="DNA helicase RuvA subunit, C-terminal domain"/>
    <property type="match status" value="1"/>
</dbReference>
<dbReference type="SUPFAM" id="SSF54695">
    <property type="entry name" value="POZ domain"/>
    <property type="match status" value="2"/>
</dbReference>
<sequence length="874" mass="99509">MATLGVSDQFDKYFGTWRIVECVSLAGTVDTTGIEGSEFHLDDSGDVSWKLVDETDSAPFFSSDSYEVSSQLEDMDLCYLSFFGTFREHVIEFKAEISDDLMLLTCERCCMLQCQKISEEDPEVLEQYTYTEALDQGYFHDVAIKADTGKIFKVHSVILSMTAPGLAWTSTPPPLSGLKEDILETVLHYLYTECLPKGLSEETARDCIKVVGKLPGLENFTQICQSFLKNTALKQQIVSLIADMHACADRIVDLFKCRQRGNTMVPDDVLSHNPAKLCYVMKQALREGAIAFSKYMILCDLFARRSGELPREERHDIIKYTKTRFHIFIKQLHEFFDAFKTQLSYKEPEQDDEIATYFLPELEVSLSMLTKFVEDFKSALDTAISKNISDKEKAEKTEKHKKDVKDVLGKTLKHALHIRELKKLKYIHDTASGKFEFFLDKAGRFNRKSVHERKSLISSFLQTLKDREAPLIIQRVEQFAFMIEEKWKWKEWKYLFKLTSSKMAWTVSKLCSYRHTLQPAINELIEIVNKEEFTNSLSMLGLTSETKESSTKEESKKSTKYAKLSSVESLCISPNARDSLTAKRALDLFKKKQKTDMVFEIIIIHDTGDTVIDHTHGNPIEKTESDRDTDHYEIPAHCVILATRCRWFQRALLSGMRESIDKKITIHDTNPEVFNLFLEFVYGGNLDTSHSSPEQLTELLTLADRYEVDTLKSVCEHALGKHVNNETALYLFSMADQLQAKALKEQTVSYIQKHPVLMEGELYIELPQNLKNEIQALTNGDDSSDQETPNVGDIEDMIHKVDLAAGTLSGSTSSSSTTSSVSDLRIEDPARLEACVHQMKEIVGDDVSDEDLMLHVISADYDVSRAINFYFSSL</sequence>
<feature type="domain" description="BTB" evidence="1">
    <location>
        <begin position="633"/>
        <end position="690"/>
    </location>
</feature>
<evidence type="ECO:0000313" key="2">
    <source>
        <dbReference type="EMBL" id="CAG2240941.1"/>
    </source>
</evidence>
<dbReference type="OrthoDB" id="684045at2759"/>
<keyword evidence="3" id="KW-1185">Reference proteome</keyword>
<protein>
    <recommendedName>
        <fullName evidence="1">BTB domain-containing protein</fullName>
    </recommendedName>
</protein>
<accession>A0A8S3U459</accession>
<dbReference type="SUPFAM" id="SSF109732">
    <property type="entry name" value="HBS1-like domain"/>
    <property type="match status" value="1"/>
</dbReference>
<organism evidence="2 3">
    <name type="scientific">Mytilus edulis</name>
    <name type="common">Blue mussel</name>
    <dbReference type="NCBI Taxonomy" id="6550"/>
    <lineage>
        <taxon>Eukaryota</taxon>
        <taxon>Metazoa</taxon>
        <taxon>Spiralia</taxon>
        <taxon>Lophotrochozoa</taxon>
        <taxon>Mollusca</taxon>
        <taxon>Bivalvia</taxon>
        <taxon>Autobranchia</taxon>
        <taxon>Pteriomorphia</taxon>
        <taxon>Mytilida</taxon>
        <taxon>Mytiloidea</taxon>
        <taxon>Mytilidae</taxon>
        <taxon>Mytilinae</taxon>
        <taxon>Mytilus</taxon>
    </lineage>
</organism>
<dbReference type="PROSITE" id="PS50097">
    <property type="entry name" value="BTB"/>
    <property type="match status" value="1"/>
</dbReference>
<gene>
    <name evidence="2" type="ORF">MEDL_53148</name>
</gene>
<comment type="caution">
    <text evidence="2">The sequence shown here is derived from an EMBL/GenBank/DDBJ whole genome shotgun (WGS) entry which is preliminary data.</text>
</comment>
<dbReference type="AlphaFoldDB" id="A0A8S3U459"/>
<dbReference type="InterPro" id="IPR037189">
    <property type="entry name" value="HBS1-like_N_sf"/>
</dbReference>
<name>A0A8S3U459_MYTED</name>
<dbReference type="PANTHER" id="PTHR24413">
    <property type="entry name" value="SPECKLE-TYPE POZ PROTEIN"/>
    <property type="match status" value="1"/>
</dbReference>
<dbReference type="Pfam" id="PF00651">
    <property type="entry name" value="BTB"/>
    <property type="match status" value="2"/>
</dbReference>